<dbReference type="GO" id="GO:0008017">
    <property type="term" value="F:microtubule binding"/>
    <property type="evidence" value="ECO:0007669"/>
    <property type="project" value="TreeGrafter"/>
</dbReference>
<feature type="compositionally biased region" description="Basic and acidic residues" evidence="2">
    <location>
        <begin position="738"/>
        <end position="748"/>
    </location>
</feature>
<feature type="coiled-coil region" evidence="1">
    <location>
        <begin position="527"/>
        <end position="611"/>
    </location>
</feature>
<dbReference type="AlphaFoldDB" id="A0AAV7N2H7"/>
<protein>
    <recommendedName>
        <fullName evidence="3">CCDC66 domain-containing protein</fullName>
    </recommendedName>
</protein>
<comment type="caution">
    <text evidence="4">The sequence shown here is derived from an EMBL/GenBank/DDBJ whole genome shotgun (WGS) entry which is preliminary data.</text>
</comment>
<feature type="region of interest" description="Disordered" evidence="2">
    <location>
        <begin position="188"/>
        <end position="212"/>
    </location>
</feature>
<sequence length="993" mass="113775">MNLGDGLKLETQILNGKPKLIVAPCAKESKNHKLSSFKKVLQVQPPALKPTGQILKAAPNGHVFNATRNTPVTNEKLFLQKRTVSGLSQTKSERNTGSFVSKKASTNPVQQIKYTGHDLIMQQVNTARKPSEQKSHTIKKTSQSTAFSKQKTPKKSNISAEDLRESLVCLTREQFQQILKTINQATNDTQRVQDDSEQTSAQECFDDTADNKSKEESLNGLLSKASNALPVQDGQNLLNEQHKTAIGNGQRVQLMNAWQDGDFFSTLGERERDKTILEAKKSQWKKELDEQLALKKKIKENDLDKTKYGLWLNCRPEKISCAKVQTILQPEIEISTIKNAEADNLLSSNDVMHTVSNGPVGKPSSFSSPCLPAAIRTAFVMGEAAPLDHPFSAQKREQQKRWVEELNKQREEDNKRKMQEKMKRLEVEEHDRWALHFDSLKKDNYQQLPFNIPVIQEPVYESVIPEHQVPIHLNSEEEKAFENSDESGTQKSSFLRSMTALLDPVQIEERDRKRQKQLEHQRAIAAQVEEKRRRKQMEEELRLREEQEEEQRLALERQLIQKQYEDDVLKQKQKEEVLTLKTKELYQSMQRAQEEAQKLKQEQRIRALAQKGHNISNLQMSLANSGHLNSARAQSSRSSLNPEVCSSASYGKTSQELEMVVSPRIDTAVQTDDFKFGVSEHSEGYIPEAVHRENSPDISVEFKTEATSKKQKTDMMHVSKKNTSSKENKNLSNESNETIERRESEQKVVQKCTKRREWNITKADKQYMPASERYPRGHQKQREQNKARSRTELLHLVERNTSRNPISKNVSPSPREDKKENNPVTKNELIPKREYNVKRPESPPVPAVKNKLYQHQQRHLHGLNPAVLKDSGGKGREWKQGELSPGNSESECERPPSSHFIPYVRTKEVYYLDPEAPMSRPSTHDPQYRRLNGGDHEPRQIFSSDHVRDPLLNPNVVKNKDRQQAILRGLSELRQGLLQKQKELETCLIPDAN</sequence>
<feature type="compositionally biased region" description="Polar residues" evidence="2">
    <location>
        <begin position="802"/>
        <end position="812"/>
    </location>
</feature>
<feature type="domain" description="CCDC66" evidence="3">
    <location>
        <begin position="482"/>
        <end position="617"/>
    </location>
</feature>
<feature type="region of interest" description="Disordered" evidence="2">
    <location>
        <begin position="705"/>
        <end position="845"/>
    </location>
</feature>
<dbReference type="InterPro" id="IPR040467">
    <property type="entry name" value="CCDC66_dom"/>
</dbReference>
<dbReference type="Pfam" id="PF15236">
    <property type="entry name" value="CCDC66"/>
    <property type="match status" value="1"/>
</dbReference>
<accession>A0AAV7N2H7</accession>
<proteinExistence type="predicted"/>
<evidence type="ECO:0000313" key="4">
    <source>
        <dbReference type="EMBL" id="KAJ1110243.1"/>
    </source>
</evidence>
<evidence type="ECO:0000259" key="3">
    <source>
        <dbReference type="Pfam" id="PF15236"/>
    </source>
</evidence>
<feature type="compositionally biased region" description="Basic and acidic residues" evidence="2">
    <location>
        <begin position="755"/>
        <end position="765"/>
    </location>
</feature>
<feature type="region of interest" description="Disordered" evidence="2">
    <location>
        <begin position="126"/>
        <end position="159"/>
    </location>
</feature>
<dbReference type="PANTHER" id="PTHR22736:SF2">
    <property type="entry name" value="COILED-COIL DOMAIN-CONTAINING PROTEIN 66"/>
    <property type="match status" value="1"/>
</dbReference>
<feature type="region of interest" description="Disordered" evidence="2">
    <location>
        <begin position="85"/>
        <end position="106"/>
    </location>
</feature>
<dbReference type="GO" id="GO:0060271">
    <property type="term" value="P:cilium assembly"/>
    <property type="evidence" value="ECO:0007669"/>
    <property type="project" value="TreeGrafter"/>
</dbReference>
<feature type="compositionally biased region" description="Basic and acidic residues" evidence="2">
    <location>
        <begin position="871"/>
        <end position="880"/>
    </location>
</feature>
<dbReference type="Proteomes" id="UP001066276">
    <property type="component" value="Chromosome 9"/>
</dbReference>
<name>A0AAV7N2H7_PLEWA</name>
<feature type="compositionally biased region" description="Polar residues" evidence="2">
    <location>
        <begin position="140"/>
        <end position="159"/>
    </location>
</feature>
<dbReference type="GO" id="GO:0005929">
    <property type="term" value="C:cilium"/>
    <property type="evidence" value="ECO:0007669"/>
    <property type="project" value="TreeGrafter"/>
</dbReference>
<keyword evidence="1" id="KW-0175">Coiled coil</keyword>
<evidence type="ECO:0000256" key="2">
    <source>
        <dbReference type="SAM" id="MobiDB-lite"/>
    </source>
</evidence>
<dbReference type="GO" id="GO:0005874">
    <property type="term" value="C:microtubule"/>
    <property type="evidence" value="ECO:0007669"/>
    <property type="project" value="TreeGrafter"/>
</dbReference>
<organism evidence="4 5">
    <name type="scientific">Pleurodeles waltl</name>
    <name type="common">Iberian ribbed newt</name>
    <dbReference type="NCBI Taxonomy" id="8319"/>
    <lineage>
        <taxon>Eukaryota</taxon>
        <taxon>Metazoa</taxon>
        <taxon>Chordata</taxon>
        <taxon>Craniata</taxon>
        <taxon>Vertebrata</taxon>
        <taxon>Euteleostomi</taxon>
        <taxon>Amphibia</taxon>
        <taxon>Batrachia</taxon>
        <taxon>Caudata</taxon>
        <taxon>Salamandroidea</taxon>
        <taxon>Salamandridae</taxon>
        <taxon>Pleurodelinae</taxon>
        <taxon>Pleurodeles</taxon>
    </lineage>
</organism>
<feature type="compositionally biased region" description="Basic and acidic residues" evidence="2">
    <location>
        <begin position="780"/>
        <end position="801"/>
    </location>
</feature>
<reference evidence="4" key="1">
    <citation type="journal article" date="2022" name="bioRxiv">
        <title>Sequencing and chromosome-scale assembly of the giantPleurodeles waltlgenome.</title>
        <authorList>
            <person name="Brown T."/>
            <person name="Elewa A."/>
            <person name="Iarovenko S."/>
            <person name="Subramanian E."/>
            <person name="Araus A.J."/>
            <person name="Petzold A."/>
            <person name="Susuki M."/>
            <person name="Suzuki K.-i.T."/>
            <person name="Hayashi T."/>
            <person name="Toyoda A."/>
            <person name="Oliveira C."/>
            <person name="Osipova E."/>
            <person name="Leigh N.D."/>
            <person name="Simon A."/>
            <person name="Yun M.H."/>
        </authorList>
    </citation>
    <scope>NUCLEOTIDE SEQUENCE</scope>
    <source>
        <strain evidence="4">20211129_DDA</strain>
        <tissue evidence="4">Liver</tissue>
    </source>
</reference>
<evidence type="ECO:0000313" key="5">
    <source>
        <dbReference type="Proteomes" id="UP001066276"/>
    </source>
</evidence>
<dbReference type="InterPro" id="IPR039183">
    <property type="entry name" value="CCD66"/>
</dbReference>
<dbReference type="PANTHER" id="PTHR22736">
    <property type="entry name" value="COILED-COIL DOMAIN-CONTAINING PROTEIN 66"/>
    <property type="match status" value="1"/>
</dbReference>
<feature type="compositionally biased region" description="Basic and acidic residues" evidence="2">
    <location>
        <begin position="705"/>
        <end position="717"/>
    </location>
</feature>
<dbReference type="EMBL" id="JANPWB010000013">
    <property type="protein sequence ID" value="KAJ1110243.1"/>
    <property type="molecule type" value="Genomic_DNA"/>
</dbReference>
<gene>
    <name evidence="4" type="ORF">NDU88_007598</name>
</gene>
<feature type="compositionally biased region" description="Basic and acidic residues" evidence="2">
    <location>
        <begin position="829"/>
        <end position="841"/>
    </location>
</feature>
<feature type="region of interest" description="Disordered" evidence="2">
    <location>
        <begin position="862"/>
        <end position="898"/>
    </location>
</feature>
<evidence type="ECO:0000256" key="1">
    <source>
        <dbReference type="SAM" id="Coils"/>
    </source>
</evidence>
<keyword evidence="5" id="KW-1185">Reference proteome</keyword>